<feature type="domain" description="Alpha/beta hydrolase fold-3" evidence="4">
    <location>
        <begin position="76"/>
        <end position="284"/>
    </location>
</feature>
<dbReference type="Proteomes" id="UP001601059">
    <property type="component" value="Unassembled WGS sequence"/>
</dbReference>
<keyword evidence="2 5" id="KW-0378">Hydrolase</keyword>
<accession>A0ABW6KGG5</accession>
<dbReference type="EMBL" id="JBIACK010000011">
    <property type="protein sequence ID" value="MFE8702819.1"/>
    <property type="molecule type" value="Genomic_DNA"/>
</dbReference>
<evidence type="ECO:0000313" key="5">
    <source>
        <dbReference type="EMBL" id="MFE8702819.1"/>
    </source>
</evidence>
<evidence type="ECO:0000313" key="6">
    <source>
        <dbReference type="Proteomes" id="UP001601059"/>
    </source>
</evidence>
<dbReference type="InterPro" id="IPR013094">
    <property type="entry name" value="AB_hydrolase_3"/>
</dbReference>
<dbReference type="Pfam" id="PF07859">
    <property type="entry name" value="Abhydrolase_3"/>
    <property type="match status" value="1"/>
</dbReference>
<protein>
    <submittedName>
        <fullName evidence="5">Alpha/beta hydrolase</fullName>
    </submittedName>
</protein>
<evidence type="ECO:0000256" key="2">
    <source>
        <dbReference type="ARBA" id="ARBA00022801"/>
    </source>
</evidence>
<evidence type="ECO:0000256" key="1">
    <source>
        <dbReference type="ARBA" id="ARBA00010515"/>
    </source>
</evidence>
<gene>
    <name evidence="5" type="ORF">ACFYKX_19630</name>
</gene>
<name>A0ABW6KGG5_9BACI</name>
<evidence type="ECO:0000259" key="4">
    <source>
        <dbReference type="Pfam" id="PF07859"/>
    </source>
</evidence>
<dbReference type="SUPFAM" id="SSF53474">
    <property type="entry name" value="alpha/beta-Hydrolases"/>
    <property type="match status" value="1"/>
</dbReference>
<dbReference type="GO" id="GO:0016787">
    <property type="term" value="F:hydrolase activity"/>
    <property type="evidence" value="ECO:0007669"/>
    <property type="project" value="UniProtKB-KW"/>
</dbReference>
<proteinExistence type="inferred from homology"/>
<dbReference type="InterPro" id="IPR050300">
    <property type="entry name" value="GDXG_lipolytic_enzyme"/>
</dbReference>
<dbReference type="PANTHER" id="PTHR48081:SF8">
    <property type="entry name" value="ALPHA_BETA HYDROLASE FOLD-3 DOMAIN-CONTAINING PROTEIN-RELATED"/>
    <property type="match status" value="1"/>
</dbReference>
<keyword evidence="6" id="KW-1185">Reference proteome</keyword>
<comment type="similarity">
    <text evidence="1">Belongs to the 'GDXG' lipolytic enzyme family.</text>
</comment>
<sequence length="317" mass="34978">MGTLNPKMKFFLENLMPVYPEGYTPTLEDIRNRASVVPPSAIEPVHQVTDRKIPGQDNDIPIRVYTPEGEGPFPVIVYFHGGGFVYGDLNTHDAVCRSIVKASGQVLVAVDYRLAPENPFPAAPFDCYAAAKWVYEHSEELNVDNTKLSVAGDSAGGNLATVVSLLAKEYGGLTISKQVLLYPVVDHYEPDKYESYKENGSGYFLTTESMALFSKLYVQTPIPGKGYYAAPIQAPDLSGLPPALVITAEYDPLRDEGELYAEKLREAGVPVVVKREEGQIHGFFNLFNLIDAKDDIKDVYEYIGAFLKNETVNPIKS</sequence>
<comment type="caution">
    <text evidence="5">The sequence shown here is derived from an EMBL/GenBank/DDBJ whole genome shotgun (WGS) entry which is preliminary data.</text>
</comment>
<dbReference type="InterPro" id="IPR029058">
    <property type="entry name" value="AB_hydrolase_fold"/>
</dbReference>
<reference evidence="5 6" key="1">
    <citation type="submission" date="2024-08" db="EMBL/GenBank/DDBJ databases">
        <title>Two novel Cytobacillus novel species.</title>
        <authorList>
            <person name="Liu G."/>
        </authorList>
    </citation>
    <scope>NUCLEOTIDE SEQUENCE [LARGE SCALE GENOMIC DNA]</scope>
    <source>
        <strain evidence="5 6">FJAT-54145</strain>
    </source>
</reference>
<dbReference type="InterPro" id="IPR033140">
    <property type="entry name" value="Lipase_GDXG_put_SER_AS"/>
</dbReference>
<dbReference type="PANTHER" id="PTHR48081">
    <property type="entry name" value="AB HYDROLASE SUPERFAMILY PROTEIN C4A8.06C"/>
    <property type="match status" value="1"/>
</dbReference>
<dbReference type="RefSeq" id="WP_389362809.1">
    <property type="nucleotide sequence ID" value="NZ_JBIACK010000011.1"/>
</dbReference>
<dbReference type="Gene3D" id="3.40.50.1820">
    <property type="entry name" value="alpha/beta hydrolase"/>
    <property type="match status" value="1"/>
</dbReference>
<feature type="active site" evidence="3">
    <location>
        <position position="154"/>
    </location>
</feature>
<dbReference type="PROSITE" id="PS01174">
    <property type="entry name" value="LIPASE_GDXG_SER"/>
    <property type="match status" value="1"/>
</dbReference>
<dbReference type="PROSITE" id="PS01173">
    <property type="entry name" value="LIPASE_GDXG_HIS"/>
    <property type="match status" value="1"/>
</dbReference>
<evidence type="ECO:0000256" key="3">
    <source>
        <dbReference type="PROSITE-ProRule" id="PRU10038"/>
    </source>
</evidence>
<dbReference type="InterPro" id="IPR002168">
    <property type="entry name" value="Lipase_GDXG_HIS_AS"/>
</dbReference>
<organism evidence="5 6">
    <name type="scientific">Cytobacillus spartinae</name>
    <dbReference type="NCBI Taxonomy" id="3299023"/>
    <lineage>
        <taxon>Bacteria</taxon>
        <taxon>Bacillati</taxon>
        <taxon>Bacillota</taxon>
        <taxon>Bacilli</taxon>
        <taxon>Bacillales</taxon>
        <taxon>Bacillaceae</taxon>
        <taxon>Cytobacillus</taxon>
    </lineage>
</organism>